<dbReference type="EMBL" id="JARAKH010000019">
    <property type="protein sequence ID" value="KAK8394140.1"/>
    <property type="molecule type" value="Genomic_DNA"/>
</dbReference>
<comment type="similarity">
    <text evidence="1">Belongs to the NKAP family.</text>
</comment>
<feature type="region of interest" description="Disordered" evidence="2">
    <location>
        <begin position="13"/>
        <end position="214"/>
    </location>
</feature>
<proteinExistence type="inferred from homology"/>
<gene>
    <name evidence="4" type="ORF">O3P69_006378</name>
</gene>
<feature type="compositionally biased region" description="Basic residues" evidence="2">
    <location>
        <begin position="239"/>
        <end position="266"/>
    </location>
</feature>
<dbReference type="GO" id="GO:0005634">
    <property type="term" value="C:nucleus"/>
    <property type="evidence" value="ECO:0007669"/>
    <property type="project" value="TreeGrafter"/>
</dbReference>
<feature type="compositionally biased region" description="Acidic residues" evidence="2">
    <location>
        <begin position="272"/>
        <end position="287"/>
    </location>
</feature>
<dbReference type="GO" id="GO:0003682">
    <property type="term" value="F:chromatin binding"/>
    <property type="evidence" value="ECO:0007669"/>
    <property type="project" value="InterPro"/>
</dbReference>
<keyword evidence="5" id="KW-1185">Reference proteome</keyword>
<dbReference type="InterPro" id="IPR040466">
    <property type="entry name" value="NKAP"/>
</dbReference>
<protein>
    <recommendedName>
        <fullName evidence="3">NF-kappa-B-activating protein C-terminal domain-containing protein</fullName>
    </recommendedName>
</protein>
<dbReference type="Pfam" id="PF06047">
    <property type="entry name" value="Nkap_C"/>
    <property type="match status" value="1"/>
</dbReference>
<evidence type="ECO:0000313" key="4">
    <source>
        <dbReference type="EMBL" id="KAK8394140.1"/>
    </source>
</evidence>
<dbReference type="InterPro" id="IPR009269">
    <property type="entry name" value="NKAP_C"/>
</dbReference>
<dbReference type="AlphaFoldDB" id="A0AAW0U5U4"/>
<feature type="domain" description="NF-kappa-B-activating protein C-terminal" evidence="3">
    <location>
        <begin position="321"/>
        <end position="420"/>
    </location>
</feature>
<evidence type="ECO:0000256" key="2">
    <source>
        <dbReference type="SAM" id="MobiDB-lite"/>
    </source>
</evidence>
<dbReference type="Proteomes" id="UP001487740">
    <property type="component" value="Unassembled WGS sequence"/>
</dbReference>
<evidence type="ECO:0000313" key="5">
    <source>
        <dbReference type="Proteomes" id="UP001487740"/>
    </source>
</evidence>
<reference evidence="4 5" key="1">
    <citation type="submission" date="2023-03" db="EMBL/GenBank/DDBJ databases">
        <title>High-quality genome of Scylla paramamosain provides insights in environmental adaptation.</title>
        <authorList>
            <person name="Zhang L."/>
        </authorList>
    </citation>
    <scope>NUCLEOTIDE SEQUENCE [LARGE SCALE GENOMIC DNA]</scope>
    <source>
        <strain evidence="4">LZ_2023a</strain>
        <tissue evidence="4">Muscle</tissue>
    </source>
</reference>
<evidence type="ECO:0000256" key="1">
    <source>
        <dbReference type="ARBA" id="ARBA00009313"/>
    </source>
</evidence>
<dbReference type="PANTHER" id="PTHR13087">
    <property type="entry name" value="NF-KAPPA B ACTIVATING PROTEIN"/>
    <property type="match status" value="1"/>
</dbReference>
<sequence length="447" mass="52027">MIFGGCVCEEEPYKNLRASKHRRQHGSNPVRRRHKSRSPSRDRGHRTESRDKHRRRDNRSHSQDRIRRSGSRDRGKHSRDQRASRWDVENSTSSQRSRSRTPNRGSSRGGPQRNRERSPPTPDDRWGHKKFFEQQHEINHRSSGSSRDHYRNGGTYRDRDRGSGGFGRRSNTSSQSDDYYGFRRQQRQQITEEGVPELWAMSPGNVQEDSDEMNTDDERMAKMVMKGALNDSLTVEKEKKKKKKKNKKKHKKEKKKKKKSKKKASKKKDSDSSSESESGSEVDDDDDQLKWIEKRKDSDGNMVEEVVVGPVPKPQVTLSKKDYGKALLPGEGAAMAAYVAEGKRIPRRGEIGLTSDEIAKFEEVGYVMSGSRHRRMEAVRLRKENQIYSADEKRALAMFSKEERQKRENKILTQFRDIVRSKLNKNLCLHESFCRWPSLSYIYRNCI</sequence>
<comment type="caution">
    <text evidence="4">The sequence shown here is derived from an EMBL/GenBank/DDBJ whole genome shotgun (WGS) entry which is preliminary data.</text>
</comment>
<dbReference type="PANTHER" id="PTHR13087:SF0">
    <property type="entry name" value="NFKB ACTIVATING PROTEIN LIKE"/>
    <property type="match status" value="1"/>
</dbReference>
<feature type="compositionally biased region" description="Basic residues" evidence="2">
    <location>
        <begin position="17"/>
        <end position="38"/>
    </location>
</feature>
<feature type="compositionally biased region" description="Basic and acidic residues" evidence="2">
    <location>
        <begin position="59"/>
        <end position="88"/>
    </location>
</feature>
<dbReference type="GO" id="GO:0010468">
    <property type="term" value="P:regulation of gene expression"/>
    <property type="evidence" value="ECO:0007669"/>
    <property type="project" value="TreeGrafter"/>
</dbReference>
<organism evidence="4 5">
    <name type="scientific">Scylla paramamosain</name>
    <name type="common">Mud crab</name>
    <dbReference type="NCBI Taxonomy" id="85552"/>
    <lineage>
        <taxon>Eukaryota</taxon>
        <taxon>Metazoa</taxon>
        <taxon>Ecdysozoa</taxon>
        <taxon>Arthropoda</taxon>
        <taxon>Crustacea</taxon>
        <taxon>Multicrustacea</taxon>
        <taxon>Malacostraca</taxon>
        <taxon>Eumalacostraca</taxon>
        <taxon>Eucarida</taxon>
        <taxon>Decapoda</taxon>
        <taxon>Pleocyemata</taxon>
        <taxon>Brachyura</taxon>
        <taxon>Eubrachyura</taxon>
        <taxon>Portunoidea</taxon>
        <taxon>Portunidae</taxon>
        <taxon>Portuninae</taxon>
        <taxon>Scylla</taxon>
    </lineage>
</organism>
<feature type="compositionally biased region" description="Basic and acidic residues" evidence="2">
    <location>
        <begin position="39"/>
        <end position="51"/>
    </location>
</feature>
<evidence type="ECO:0000259" key="3">
    <source>
        <dbReference type="Pfam" id="PF06047"/>
    </source>
</evidence>
<feature type="compositionally biased region" description="Basic and acidic residues" evidence="2">
    <location>
        <begin position="113"/>
        <end position="162"/>
    </location>
</feature>
<accession>A0AAW0U5U4</accession>
<name>A0AAW0U5U4_SCYPA</name>
<feature type="region of interest" description="Disordered" evidence="2">
    <location>
        <begin position="227"/>
        <end position="289"/>
    </location>
</feature>